<dbReference type="Proteomes" id="UP000244904">
    <property type="component" value="Unassembled WGS sequence"/>
</dbReference>
<evidence type="ECO:0000313" key="2">
    <source>
        <dbReference type="EMBL" id="SPF78047.1"/>
    </source>
</evidence>
<dbReference type="OrthoDB" id="9803968at2"/>
<gene>
    <name evidence="2" type="primary">car</name>
    <name evidence="2" type="ORF">PRI8871_00636</name>
</gene>
<dbReference type="EMBL" id="OMOJ01000001">
    <property type="protein sequence ID" value="SPF78047.1"/>
    <property type="molecule type" value="Genomic_DNA"/>
</dbReference>
<dbReference type="EC" id="1.2.1.-" evidence="2"/>
<dbReference type="PANTHER" id="PTHR24096:SF420">
    <property type="entry name" value="LONG-CHAIN-FATTY-ACID--COA LIGASE-RELATED"/>
    <property type="match status" value="1"/>
</dbReference>
<dbReference type="GO" id="GO:0016405">
    <property type="term" value="F:CoA-ligase activity"/>
    <property type="evidence" value="ECO:0007669"/>
    <property type="project" value="TreeGrafter"/>
</dbReference>
<dbReference type="InterPro" id="IPR020845">
    <property type="entry name" value="AMP-binding_CS"/>
</dbReference>
<dbReference type="PROSITE" id="PS00455">
    <property type="entry name" value="AMP_BINDING"/>
    <property type="match status" value="1"/>
</dbReference>
<dbReference type="InterPro" id="IPR000873">
    <property type="entry name" value="AMP-dep_synth/lig_dom"/>
</dbReference>
<dbReference type="GO" id="GO:0016491">
    <property type="term" value="F:oxidoreductase activity"/>
    <property type="evidence" value="ECO:0007669"/>
    <property type="project" value="UniProtKB-KW"/>
</dbReference>
<dbReference type="InterPro" id="IPR042099">
    <property type="entry name" value="ANL_N_sf"/>
</dbReference>
<evidence type="ECO:0000259" key="1">
    <source>
        <dbReference type="Pfam" id="PF00501"/>
    </source>
</evidence>
<dbReference type="SUPFAM" id="SSF56801">
    <property type="entry name" value="Acetyl-CoA synthetase-like"/>
    <property type="match status" value="1"/>
</dbReference>
<organism evidence="2 3">
    <name type="scientific">Pseudoprimorskyibacter insulae</name>
    <dbReference type="NCBI Taxonomy" id="1695997"/>
    <lineage>
        <taxon>Bacteria</taxon>
        <taxon>Pseudomonadati</taxon>
        <taxon>Pseudomonadota</taxon>
        <taxon>Alphaproteobacteria</taxon>
        <taxon>Rhodobacterales</taxon>
        <taxon>Paracoccaceae</taxon>
        <taxon>Pseudoprimorskyibacter</taxon>
    </lineage>
</organism>
<dbReference type="AlphaFoldDB" id="A0A2R8AQ79"/>
<accession>A0A2R8AQ79</accession>
<dbReference type="Gene3D" id="3.40.50.12780">
    <property type="entry name" value="N-terminal domain of ligase-like"/>
    <property type="match status" value="1"/>
</dbReference>
<evidence type="ECO:0000313" key="3">
    <source>
        <dbReference type="Proteomes" id="UP000244904"/>
    </source>
</evidence>
<protein>
    <submittedName>
        <fullName evidence="2">Carboxylic acid reductase</fullName>
        <ecNumber evidence="2">1.2.1.-</ecNumber>
    </submittedName>
</protein>
<dbReference type="Pfam" id="PF23562">
    <property type="entry name" value="AMP-binding_C_3"/>
    <property type="match status" value="1"/>
</dbReference>
<dbReference type="PANTHER" id="PTHR24096">
    <property type="entry name" value="LONG-CHAIN-FATTY-ACID--COA LIGASE"/>
    <property type="match status" value="1"/>
</dbReference>
<keyword evidence="3" id="KW-1185">Reference proteome</keyword>
<name>A0A2R8AQ79_9RHOB</name>
<proteinExistence type="predicted"/>
<dbReference type="Pfam" id="PF00501">
    <property type="entry name" value="AMP-binding"/>
    <property type="match status" value="1"/>
</dbReference>
<keyword evidence="2" id="KW-0560">Oxidoreductase</keyword>
<sequence>MKRTSRFQPHDVTRTQREDGTFLLTSNIPLGPVVEKTGDWLHQWADEAPDRVFIAERSGAGWREETYAAALQQVRAIGQALLARGLGPDTPILVMSGNGVDHGLLALASQYVGVPLVPVAEQYSLIHGAHGRLRHAVELVRPKMAYVIDADQYAEALALDCFDGIEIVATRPHGHAVTPFADLMKGDAGIDIDAAYAKVTPDSVVKILMTSGSTSAPKGVLTTHKMMCTNQTQFADSLPFLRETPPRVVDWLPWNHVFGGSHNFNMMLANGGSFYVDDGKPVKGLFDRTLENLSMVTGTLSFNVPVGFGMLLGALQKDETLRRRYFQDLDMIFYAGASLPQEVWSGFEQMAMEIKGEIPLMTSSWGLTETAPATMIQQEPTERSGVIGVPLAGVTLKLIPDSENRCEVRAKGPNIMPGYYENPEKTAEAFDDEGFFITGDAMAFNDFDAPNKGMRFDGRISEDFKLLTGTWVRAAALRVEILSLMAPLAAEIVITGQDKNEIGCFIFPSRDALAAEGYSDEEDNGALVCKQLLAEIHHRLNERAGRVSGSSTRVSRALVLAEPPSLADGEMTAKGNLNYRKVQTRRADLLERLYSDDAGVARL</sequence>
<feature type="domain" description="AMP-dependent synthetase/ligase" evidence="1">
    <location>
        <begin position="42"/>
        <end position="420"/>
    </location>
</feature>
<reference evidence="3" key="1">
    <citation type="submission" date="2018-03" db="EMBL/GenBank/DDBJ databases">
        <authorList>
            <person name="Rodrigo-Torres L."/>
            <person name="Arahal R. D."/>
            <person name="Lucena T."/>
        </authorList>
    </citation>
    <scope>NUCLEOTIDE SEQUENCE [LARGE SCALE GENOMIC DNA]</scope>
    <source>
        <strain evidence="3">CECT 8871</strain>
    </source>
</reference>
<dbReference type="RefSeq" id="WP_108884724.1">
    <property type="nucleotide sequence ID" value="NZ_OMOJ01000001.1"/>
</dbReference>